<protein>
    <submittedName>
        <fullName evidence="5">Choline-sulfatase</fullName>
        <ecNumber evidence="5">3.1.6.6</ecNumber>
    </submittedName>
</protein>
<organism evidence="5 6">
    <name type="scientific">Roseovarius aquimarinus</name>
    <dbReference type="NCBI Taxonomy" id="1229156"/>
    <lineage>
        <taxon>Bacteria</taxon>
        <taxon>Pseudomonadati</taxon>
        <taxon>Pseudomonadota</taxon>
        <taxon>Alphaproteobacteria</taxon>
        <taxon>Rhodobacterales</taxon>
        <taxon>Roseobacteraceae</taxon>
        <taxon>Roseovarius</taxon>
    </lineage>
</organism>
<keyword evidence="3 5" id="KW-0378">Hydrolase</keyword>
<feature type="domain" description="Sulfatase N-terminal" evidence="4">
    <location>
        <begin position="5"/>
        <end position="343"/>
    </location>
</feature>
<dbReference type="SUPFAM" id="SSF53649">
    <property type="entry name" value="Alkaline phosphatase-like"/>
    <property type="match status" value="1"/>
</dbReference>
<evidence type="ECO:0000259" key="4">
    <source>
        <dbReference type="Pfam" id="PF00884"/>
    </source>
</evidence>
<dbReference type="NCBIfam" id="TIGR03417">
    <property type="entry name" value="chol_sulfatase"/>
    <property type="match status" value="1"/>
</dbReference>
<name>A0ABW7I6U3_9RHOB</name>
<proteinExistence type="inferred from homology"/>
<dbReference type="PANTHER" id="PTHR45953">
    <property type="entry name" value="IDURONATE 2-SULFATASE"/>
    <property type="match status" value="1"/>
</dbReference>
<dbReference type="Proteomes" id="UP001607157">
    <property type="component" value="Unassembled WGS sequence"/>
</dbReference>
<keyword evidence="2" id="KW-0479">Metal-binding</keyword>
<keyword evidence="6" id="KW-1185">Reference proteome</keyword>
<evidence type="ECO:0000256" key="2">
    <source>
        <dbReference type="ARBA" id="ARBA00022723"/>
    </source>
</evidence>
<gene>
    <name evidence="5" type="primary">betC</name>
    <name evidence="5" type="ORF">ACGRVM_07310</name>
</gene>
<comment type="similarity">
    <text evidence="1">Belongs to the sulfatase family.</text>
</comment>
<dbReference type="Gene3D" id="3.40.720.10">
    <property type="entry name" value="Alkaline Phosphatase, subunit A"/>
    <property type="match status" value="1"/>
</dbReference>
<evidence type="ECO:0000256" key="3">
    <source>
        <dbReference type="ARBA" id="ARBA00022801"/>
    </source>
</evidence>
<dbReference type="InterPro" id="IPR017785">
    <property type="entry name" value="Choline-sulfatase"/>
</dbReference>
<evidence type="ECO:0000313" key="5">
    <source>
        <dbReference type="EMBL" id="MFH0253695.1"/>
    </source>
</evidence>
<dbReference type="PANTHER" id="PTHR45953:SF1">
    <property type="entry name" value="IDURONATE 2-SULFATASE"/>
    <property type="match status" value="1"/>
</dbReference>
<dbReference type="EMBL" id="JBIHMM010000002">
    <property type="protein sequence ID" value="MFH0253695.1"/>
    <property type="molecule type" value="Genomic_DNA"/>
</dbReference>
<dbReference type="PROSITE" id="PS00149">
    <property type="entry name" value="SULFATASE_2"/>
    <property type="match status" value="1"/>
</dbReference>
<evidence type="ECO:0000256" key="1">
    <source>
        <dbReference type="ARBA" id="ARBA00008779"/>
    </source>
</evidence>
<dbReference type="InterPro" id="IPR024607">
    <property type="entry name" value="Sulfatase_CS"/>
</dbReference>
<dbReference type="RefSeq" id="WP_377171347.1">
    <property type="nucleotide sequence ID" value="NZ_JBHTJC010000002.1"/>
</dbReference>
<comment type="caution">
    <text evidence="5">The sequence shown here is derived from an EMBL/GenBank/DDBJ whole genome shotgun (WGS) entry which is preliminary data.</text>
</comment>
<reference evidence="5 6" key="1">
    <citation type="submission" date="2024-10" db="EMBL/GenBank/DDBJ databases">
        <authorList>
            <person name="Yang X.-N."/>
        </authorList>
    </citation>
    <scope>NUCLEOTIDE SEQUENCE [LARGE SCALE GENOMIC DNA]</scope>
    <source>
        <strain evidence="5 6">CAU 1059</strain>
    </source>
</reference>
<dbReference type="EC" id="3.1.6.6" evidence="5"/>
<dbReference type="InterPro" id="IPR000917">
    <property type="entry name" value="Sulfatase_N"/>
</dbReference>
<dbReference type="GO" id="GO:0047753">
    <property type="term" value="F:choline-sulfatase activity"/>
    <property type="evidence" value="ECO:0007669"/>
    <property type="project" value="UniProtKB-EC"/>
</dbReference>
<dbReference type="CDD" id="cd16032">
    <property type="entry name" value="choline-sulfatase"/>
    <property type="match status" value="1"/>
</dbReference>
<dbReference type="Pfam" id="PF00884">
    <property type="entry name" value="Sulfatase"/>
    <property type="match status" value="1"/>
</dbReference>
<dbReference type="InterPro" id="IPR017850">
    <property type="entry name" value="Alkaline_phosphatase_core_sf"/>
</dbReference>
<sequence>MRGQPNILFIQVDQLTAQSLRAYGDKVCHAPNLDRLADSGMVFETAYCNFPLCAPSRFSMAAGQLCSTIGAYDNAAEMPASVPTYAHYLRAEGYQTALSGKMHFIGPDQHHGFEKRLTADLYPADFSWVPSWGNEGKRDTNDSRGVVVSGICERSVQIDYDEEVTFKAIRHLYDMARAGDERPFFLQVSYTHPHEPYLCRKEYWDLYEGADIPLPHVPALPAKQHDAHSQRLLRDFGMLDTRFADEDIARARRAYYGSISFIDAMVGQILDTLDALGQSENTAIIFSSDHGEMLGERGMWFKKHFFEPALRVPLIIKAPNVDSGRCATPVSLVDLLPTFMGLATAPGWSSNVEPLEGCDLTALVGEPADLERPIYAEYLAEATTAPILMIRRGRYKCIASTDDPPLLFDLRDDPNERVNLALSKAHAELLGQFQSEIAQRWNSADLTHLVKLSQRRRRKVLEGYVFGEMPRWNHGEEPGQDVLWYRGQGSYNDWAFAYLPVQTEAAE</sequence>
<evidence type="ECO:0000313" key="6">
    <source>
        <dbReference type="Proteomes" id="UP001607157"/>
    </source>
</evidence>
<accession>A0ABW7I6U3</accession>